<keyword evidence="1" id="KW-0732">Signal</keyword>
<accession>A0A562ZQM3</accession>
<evidence type="ECO:0000313" key="3">
    <source>
        <dbReference type="Proteomes" id="UP000318199"/>
    </source>
</evidence>
<name>A0A562ZQM3_9BURK</name>
<evidence type="ECO:0000256" key="1">
    <source>
        <dbReference type="SAM" id="SignalP"/>
    </source>
</evidence>
<dbReference type="AlphaFoldDB" id="A0A562ZQM3"/>
<proteinExistence type="predicted"/>
<sequence>MKSFRWLAALAAASAFALPALPVHADAASLRARHADLRDELRNNNYQRALHIDSTESPNVLQGDVYAVLDHPFVKVSQALKEPAAWCDIMILPFNTKYCHAGGDQLQVRIGRKYNQPAEQAFKLSFGFRNQIVGKDYFETRLNAPEGPIGTRDYRITVSAIPLEAGKTFLHLSYSYGYGTVGRMAMQTYLSTAGASKVGFSMSKDANGQPVLTGGVRGAVERNAMRYYLAIDSYLETLDAPADQRNEKRIQSWFSATERYPKQLHEMDRSTYVTMKRQEYERQQTAMN</sequence>
<protein>
    <submittedName>
        <fullName evidence="2">Uncharacterized protein</fullName>
    </submittedName>
</protein>
<feature type="chain" id="PRO_5021934288" evidence="1">
    <location>
        <begin position="26"/>
        <end position="288"/>
    </location>
</feature>
<evidence type="ECO:0000313" key="2">
    <source>
        <dbReference type="EMBL" id="TWO70474.1"/>
    </source>
</evidence>
<dbReference type="EMBL" id="VOBQ01000012">
    <property type="protein sequence ID" value="TWO70474.1"/>
    <property type="molecule type" value="Genomic_DNA"/>
</dbReference>
<organism evidence="2 3">
    <name type="scientific">Caenimonas sedimenti</name>
    <dbReference type="NCBI Taxonomy" id="2596921"/>
    <lineage>
        <taxon>Bacteria</taxon>
        <taxon>Pseudomonadati</taxon>
        <taxon>Pseudomonadota</taxon>
        <taxon>Betaproteobacteria</taxon>
        <taxon>Burkholderiales</taxon>
        <taxon>Comamonadaceae</taxon>
        <taxon>Caenimonas</taxon>
    </lineage>
</organism>
<comment type="caution">
    <text evidence="2">The sequence shown here is derived from an EMBL/GenBank/DDBJ whole genome shotgun (WGS) entry which is preliminary data.</text>
</comment>
<dbReference type="Proteomes" id="UP000318199">
    <property type="component" value="Unassembled WGS sequence"/>
</dbReference>
<feature type="signal peptide" evidence="1">
    <location>
        <begin position="1"/>
        <end position="25"/>
    </location>
</feature>
<gene>
    <name evidence="2" type="ORF">FN976_15980</name>
</gene>
<reference evidence="2 3" key="1">
    <citation type="submission" date="2019-07" db="EMBL/GenBank/DDBJ databases">
        <title>Caenimonas sedimenti sp. nov., isolated from activated sludge.</title>
        <authorList>
            <person name="Xu J."/>
        </authorList>
    </citation>
    <scope>NUCLEOTIDE SEQUENCE [LARGE SCALE GENOMIC DNA]</scope>
    <source>
        <strain evidence="2 3">HX-9-20</strain>
    </source>
</reference>
<dbReference type="OrthoDB" id="5392962at2"/>
<dbReference type="RefSeq" id="WP_145894030.1">
    <property type="nucleotide sequence ID" value="NZ_VOBQ01000012.1"/>
</dbReference>
<keyword evidence="3" id="KW-1185">Reference proteome</keyword>